<dbReference type="InterPro" id="IPR003609">
    <property type="entry name" value="Pan_app"/>
</dbReference>
<organism evidence="5 6">
    <name type="scientific">Clupea harengus</name>
    <name type="common">Atlantic herring</name>
    <dbReference type="NCBI Taxonomy" id="7950"/>
    <lineage>
        <taxon>Eukaryota</taxon>
        <taxon>Metazoa</taxon>
        <taxon>Chordata</taxon>
        <taxon>Craniata</taxon>
        <taxon>Vertebrata</taxon>
        <taxon>Euteleostomi</taxon>
        <taxon>Actinopterygii</taxon>
        <taxon>Neopterygii</taxon>
        <taxon>Teleostei</taxon>
        <taxon>Clupei</taxon>
        <taxon>Clupeiformes</taxon>
        <taxon>Clupeoidei</taxon>
        <taxon>Clupeidae</taxon>
        <taxon>Clupea</taxon>
    </lineage>
</organism>
<feature type="signal peptide" evidence="3">
    <location>
        <begin position="1"/>
        <end position="19"/>
    </location>
</feature>
<dbReference type="PANTHER" id="PTHR33946:SF4">
    <property type="entry name" value="COAGULATION FACTOR XI"/>
    <property type="match status" value="1"/>
</dbReference>
<dbReference type="Pfam" id="PF14295">
    <property type="entry name" value="PAN_4"/>
    <property type="match status" value="2"/>
</dbReference>
<dbReference type="PROSITE" id="PS50948">
    <property type="entry name" value="PAN"/>
    <property type="match status" value="3"/>
</dbReference>
<feature type="domain" description="Apple" evidence="4">
    <location>
        <begin position="206"/>
        <end position="291"/>
    </location>
</feature>
<reference evidence="6" key="1">
    <citation type="submission" date="2025-08" db="UniProtKB">
        <authorList>
            <consortium name="RefSeq"/>
        </authorList>
    </citation>
    <scope>IDENTIFICATION</scope>
</reference>
<dbReference type="AlphaFoldDB" id="A0A8M1KYA2"/>
<dbReference type="Proteomes" id="UP000515152">
    <property type="component" value="Chromosome 19"/>
</dbReference>
<dbReference type="GO" id="GO:0006508">
    <property type="term" value="P:proteolysis"/>
    <property type="evidence" value="ECO:0007669"/>
    <property type="project" value="InterPro"/>
</dbReference>
<dbReference type="CDD" id="cd01100">
    <property type="entry name" value="APPLE_Factor_XI_like"/>
    <property type="match status" value="4"/>
</dbReference>
<keyword evidence="5" id="KW-1185">Reference proteome</keyword>
<evidence type="ECO:0000256" key="1">
    <source>
        <dbReference type="ARBA" id="ARBA00022737"/>
    </source>
</evidence>
<sequence>MRVCILHLWLISLLRSSFSEECSQELRLNVDFPGSDVLQIYSPDVLHCQGACSQHHSCQFFTFVRPDWTRDDRHFYCYLKHTESGAPSQETELDGVTSGYSLKNCEEKTDTCLSSVYQDVDFYGADYRTLFTADYKECQRACTSDPGCQFFSWLNDDFARPQYKFKCHLKFSWSVPKPPALKILSGVVSGFSQKLFQITTKQCEVCRSVSEIFTNTDFPGHDFEQIPAVSAEHCQFLCSVHPRCTYFSYTTSRFITGDQKQKMLCFLKHSEDEKPMQRKEEVHSGMPSRFCELSRDWVTVRYENTDFPGFDIRYVKLDDPDSCETLCTADPHCQFYTYVFTSFYEPDYRRRCFLKQVITMPVPRKVASLKGVVSGFTLRGCSDPKPDEPTKGGDKYVHTHLYMCMCTHTNKVYTPGGFTSYTCQNK</sequence>
<keyword evidence="3" id="KW-0732">Signal</keyword>
<evidence type="ECO:0000256" key="2">
    <source>
        <dbReference type="ARBA" id="ARBA00023157"/>
    </source>
</evidence>
<dbReference type="GeneID" id="105910278"/>
<accession>A0A8M1KYA2</accession>
<dbReference type="InterPro" id="IPR000177">
    <property type="entry name" value="Apple"/>
</dbReference>
<dbReference type="PANTHER" id="PTHR33946">
    <property type="match status" value="1"/>
</dbReference>
<name>A0A8M1KYA2_CLUHA</name>
<feature type="domain" description="Apple" evidence="4">
    <location>
        <begin position="22"/>
        <end position="105"/>
    </location>
</feature>
<evidence type="ECO:0000313" key="6">
    <source>
        <dbReference type="RefSeq" id="XP_042566564.1"/>
    </source>
</evidence>
<dbReference type="SMART" id="SM00223">
    <property type="entry name" value="APPLE"/>
    <property type="match status" value="4"/>
</dbReference>
<evidence type="ECO:0000259" key="4">
    <source>
        <dbReference type="PROSITE" id="PS50948"/>
    </source>
</evidence>
<proteinExistence type="predicted"/>
<dbReference type="GO" id="GO:0005576">
    <property type="term" value="C:extracellular region"/>
    <property type="evidence" value="ECO:0007669"/>
    <property type="project" value="InterPro"/>
</dbReference>
<keyword evidence="1" id="KW-0677">Repeat</keyword>
<gene>
    <name evidence="6" type="primary">LOC105910278</name>
</gene>
<evidence type="ECO:0000256" key="3">
    <source>
        <dbReference type="SAM" id="SignalP"/>
    </source>
</evidence>
<dbReference type="OrthoDB" id="9448935at2759"/>
<evidence type="ECO:0000313" key="5">
    <source>
        <dbReference type="Proteomes" id="UP000515152"/>
    </source>
</evidence>
<dbReference type="RefSeq" id="XP_042566564.1">
    <property type="nucleotide sequence ID" value="XM_042710630.1"/>
</dbReference>
<protein>
    <submittedName>
        <fullName evidence="6">Plasma kallikrein-like isoform X1</fullName>
    </submittedName>
</protein>
<keyword evidence="2" id="KW-1015">Disulfide bond</keyword>
<feature type="chain" id="PRO_5035427688" evidence="3">
    <location>
        <begin position="20"/>
        <end position="426"/>
    </location>
</feature>
<feature type="domain" description="Apple" evidence="4">
    <location>
        <begin position="112"/>
        <end position="200"/>
    </location>
</feature>
<dbReference type="Pfam" id="PF00024">
    <property type="entry name" value="PAN_1"/>
    <property type="match status" value="2"/>
</dbReference>